<sequence length="407" mass="46498">LANVLLQDVNFSNKTNEGHIAESEGKVPGALQFMNSDQIQILLDALQLSYMASVEFDRRPGLKFLIQKVAQSERAANLYKQAGASWTLRMVTLFDLTLSQVKNGLGLEEVKTVLEKDTRTKNTIKEEHLVENAKDNRTEAEIESCHKEQNVVKPVRPAKLLKDDTMQYIHLLRDSFTELCNVYLDLVIDKDGHYSAVDKMNDQPIFFLTIQPDEFPTAHRKSLEKWTKNLVEFNDRFTKGKQRDLELDSEDRGSDTLSASYDICDNTARPNRNEEGRSDSCHKKENLFEETLPKMKEDLPESRPFTLADLAQEYSSDSEDSEIIEYADVGDSGVASLAGGQQSVYRVVTEREVANLITDYRRRKNQHSLPSTQHEKRVNPFLDKKTPRTIEPVPPEIEEQRTTSLMK</sequence>
<dbReference type="EMBL" id="JAXCGZ010011647">
    <property type="protein sequence ID" value="KAK7074357.1"/>
    <property type="molecule type" value="Genomic_DNA"/>
</dbReference>
<feature type="region of interest" description="Disordered" evidence="1">
    <location>
        <begin position="361"/>
        <end position="407"/>
    </location>
</feature>
<protein>
    <submittedName>
        <fullName evidence="2">Uncharacterized protein</fullName>
    </submittedName>
</protein>
<keyword evidence="3" id="KW-1185">Reference proteome</keyword>
<feature type="compositionally biased region" description="Basic and acidic residues" evidence="1">
    <location>
        <begin position="373"/>
        <end position="388"/>
    </location>
</feature>
<reference evidence="2 3" key="1">
    <citation type="submission" date="2023-11" db="EMBL/GenBank/DDBJ databases">
        <title>Halocaridina rubra genome assembly.</title>
        <authorList>
            <person name="Smith C."/>
        </authorList>
    </citation>
    <scope>NUCLEOTIDE SEQUENCE [LARGE SCALE GENOMIC DNA]</scope>
    <source>
        <strain evidence="2">EP-1</strain>
        <tissue evidence="2">Whole</tissue>
    </source>
</reference>
<name>A0AAN8X0L3_HALRR</name>
<gene>
    <name evidence="2" type="ORF">SK128_024755</name>
</gene>
<accession>A0AAN8X0L3</accession>
<proteinExistence type="predicted"/>
<comment type="caution">
    <text evidence="2">The sequence shown here is derived from an EMBL/GenBank/DDBJ whole genome shotgun (WGS) entry which is preliminary data.</text>
</comment>
<evidence type="ECO:0000313" key="2">
    <source>
        <dbReference type="EMBL" id="KAK7074357.1"/>
    </source>
</evidence>
<evidence type="ECO:0000313" key="3">
    <source>
        <dbReference type="Proteomes" id="UP001381693"/>
    </source>
</evidence>
<dbReference type="AlphaFoldDB" id="A0AAN8X0L3"/>
<feature type="non-terminal residue" evidence="2">
    <location>
        <position position="1"/>
    </location>
</feature>
<dbReference type="Proteomes" id="UP001381693">
    <property type="component" value="Unassembled WGS sequence"/>
</dbReference>
<organism evidence="2 3">
    <name type="scientific">Halocaridina rubra</name>
    <name type="common">Hawaiian red shrimp</name>
    <dbReference type="NCBI Taxonomy" id="373956"/>
    <lineage>
        <taxon>Eukaryota</taxon>
        <taxon>Metazoa</taxon>
        <taxon>Ecdysozoa</taxon>
        <taxon>Arthropoda</taxon>
        <taxon>Crustacea</taxon>
        <taxon>Multicrustacea</taxon>
        <taxon>Malacostraca</taxon>
        <taxon>Eumalacostraca</taxon>
        <taxon>Eucarida</taxon>
        <taxon>Decapoda</taxon>
        <taxon>Pleocyemata</taxon>
        <taxon>Caridea</taxon>
        <taxon>Atyoidea</taxon>
        <taxon>Atyidae</taxon>
        <taxon>Halocaridina</taxon>
    </lineage>
</organism>
<feature type="non-terminal residue" evidence="2">
    <location>
        <position position="407"/>
    </location>
</feature>
<evidence type="ECO:0000256" key="1">
    <source>
        <dbReference type="SAM" id="MobiDB-lite"/>
    </source>
</evidence>